<evidence type="ECO:0000256" key="4">
    <source>
        <dbReference type="SAM" id="SignalP"/>
    </source>
</evidence>
<dbReference type="PANTHER" id="PTHR30290:SF38">
    <property type="entry name" value="D,D-DIPEPTIDE-BINDING PERIPLASMIC PROTEIN DDPA-RELATED"/>
    <property type="match status" value="1"/>
</dbReference>
<dbReference type="PIRSF" id="PIRSF002741">
    <property type="entry name" value="MppA"/>
    <property type="match status" value="1"/>
</dbReference>
<keyword evidence="3 4" id="KW-0732">Signal</keyword>
<keyword evidence="7" id="KW-1185">Reference proteome</keyword>
<evidence type="ECO:0000313" key="7">
    <source>
        <dbReference type="Proteomes" id="UP001161405"/>
    </source>
</evidence>
<gene>
    <name evidence="6" type="ORF">GCM10007879_19570</name>
</gene>
<dbReference type="Gene3D" id="3.90.76.10">
    <property type="entry name" value="Dipeptide-binding Protein, Domain 1"/>
    <property type="match status" value="1"/>
</dbReference>
<feature type="chain" id="PRO_5046070853" evidence="4">
    <location>
        <begin position="28"/>
        <end position="495"/>
    </location>
</feature>
<proteinExistence type="inferred from homology"/>
<dbReference type="CDD" id="cd08494">
    <property type="entry name" value="PBP2_NikA_DppA_OppA_like_6"/>
    <property type="match status" value="1"/>
</dbReference>
<sequence>MQIIEKTVKKSLAFAAVLGLSTFSAFASDIRVGMVLEPPHLDPTAGAAAAIDEVVYANVFEGLTRIDQNGAVQPSLATSWTISNDGTTYTFNLKQGVSFHDGTSFDADDVLFTFERARAEDSTNAQKGIFAPITSVTAIDPATVEIKIAQPQGDFLFNIGRGDAVIVAPESAEKNQSNPVGTGPFKFVRWDQGSRVILEKNADYTGTPAHMNKATFVFISDPNAAQNAMLAGDVDGFANFPAPESLAIFEADPRYQVVRGSTEGETILSTNNAKAPFDDVRVRKAIAHALDRQAIIDGAMFGYGTPIGTHFAPHHPYYEDLLGTHPRDIEGAKALLAEAGYPEGFKATFKLPPPTYARRGGQIIAAQLREIGIELELINVEWGQWLEDVFKTKNYDLSIVSHVEPFDIGIYANPGYYFQYDNVVFQAIIEKLNVTADEAKREQLARAAQRILAEDAVNGYLFQLAKTGVWNANLEGMWPNSPVEGNDLTAVRWTN</sequence>
<dbReference type="Gene3D" id="3.40.190.10">
    <property type="entry name" value="Periplasmic binding protein-like II"/>
    <property type="match status" value="1"/>
</dbReference>
<dbReference type="Pfam" id="PF00496">
    <property type="entry name" value="SBP_bac_5"/>
    <property type="match status" value="1"/>
</dbReference>
<dbReference type="InterPro" id="IPR000914">
    <property type="entry name" value="SBP_5_dom"/>
</dbReference>
<dbReference type="InterPro" id="IPR039424">
    <property type="entry name" value="SBP_5"/>
</dbReference>
<comment type="caution">
    <text evidence="6">The sequence shown here is derived from an EMBL/GenBank/DDBJ whole genome shotgun (WGS) entry which is preliminary data.</text>
</comment>
<accession>A0ABQ5UT19</accession>
<feature type="signal peptide" evidence="4">
    <location>
        <begin position="1"/>
        <end position="27"/>
    </location>
</feature>
<reference evidence="6" key="1">
    <citation type="journal article" date="2014" name="Int. J. Syst. Evol. Microbiol.">
        <title>Complete genome of a new Firmicutes species belonging to the dominant human colonic microbiota ('Ruminococcus bicirculans') reveals two chromosomes and a selective capacity to utilize plant glucans.</title>
        <authorList>
            <consortium name="NISC Comparative Sequencing Program"/>
            <person name="Wegmann U."/>
            <person name="Louis P."/>
            <person name="Goesmann A."/>
            <person name="Henrissat B."/>
            <person name="Duncan S.H."/>
            <person name="Flint H.J."/>
        </authorList>
    </citation>
    <scope>NUCLEOTIDE SEQUENCE</scope>
    <source>
        <strain evidence="6">NBRC 107169</strain>
    </source>
</reference>
<evidence type="ECO:0000256" key="3">
    <source>
        <dbReference type="ARBA" id="ARBA00022729"/>
    </source>
</evidence>
<dbReference type="SUPFAM" id="SSF53850">
    <property type="entry name" value="Periplasmic binding protein-like II"/>
    <property type="match status" value="1"/>
</dbReference>
<dbReference type="InterPro" id="IPR030678">
    <property type="entry name" value="Peptide/Ni-bd"/>
</dbReference>
<dbReference type="PANTHER" id="PTHR30290">
    <property type="entry name" value="PERIPLASMIC BINDING COMPONENT OF ABC TRANSPORTER"/>
    <property type="match status" value="1"/>
</dbReference>
<protein>
    <submittedName>
        <fullName evidence="6">ABC transporter substrate-binding protein</fullName>
    </submittedName>
</protein>
<feature type="domain" description="Solute-binding protein family 5" evidence="5">
    <location>
        <begin position="72"/>
        <end position="402"/>
    </location>
</feature>
<reference evidence="6" key="2">
    <citation type="submission" date="2023-01" db="EMBL/GenBank/DDBJ databases">
        <title>Draft genome sequence of Maritalea porphyrae strain NBRC 107169.</title>
        <authorList>
            <person name="Sun Q."/>
            <person name="Mori K."/>
        </authorList>
    </citation>
    <scope>NUCLEOTIDE SEQUENCE</scope>
    <source>
        <strain evidence="6">NBRC 107169</strain>
    </source>
</reference>
<dbReference type="Proteomes" id="UP001161405">
    <property type="component" value="Unassembled WGS sequence"/>
</dbReference>
<comment type="similarity">
    <text evidence="2">Belongs to the bacterial solute-binding protein 5 family.</text>
</comment>
<organism evidence="6 7">
    <name type="scientific">Maritalea porphyrae</name>
    <dbReference type="NCBI Taxonomy" id="880732"/>
    <lineage>
        <taxon>Bacteria</taxon>
        <taxon>Pseudomonadati</taxon>
        <taxon>Pseudomonadota</taxon>
        <taxon>Alphaproteobacteria</taxon>
        <taxon>Hyphomicrobiales</taxon>
        <taxon>Devosiaceae</taxon>
        <taxon>Maritalea</taxon>
    </lineage>
</organism>
<dbReference type="EMBL" id="BSNI01000002">
    <property type="protein sequence ID" value="GLQ17708.1"/>
    <property type="molecule type" value="Genomic_DNA"/>
</dbReference>
<dbReference type="Gene3D" id="3.10.105.10">
    <property type="entry name" value="Dipeptide-binding Protein, Domain 3"/>
    <property type="match status" value="1"/>
</dbReference>
<evidence type="ECO:0000313" key="6">
    <source>
        <dbReference type="EMBL" id="GLQ17708.1"/>
    </source>
</evidence>
<evidence type="ECO:0000259" key="5">
    <source>
        <dbReference type="Pfam" id="PF00496"/>
    </source>
</evidence>
<evidence type="ECO:0000256" key="1">
    <source>
        <dbReference type="ARBA" id="ARBA00004418"/>
    </source>
</evidence>
<comment type="subcellular location">
    <subcellularLocation>
        <location evidence="1">Periplasm</location>
    </subcellularLocation>
</comment>
<name>A0ABQ5UT19_9HYPH</name>
<evidence type="ECO:0000256" key="2">
    <source>
        <dbReference type="ARBA" id="ARBA00005695"/>
    </source>
</evidence>